<dbReference type="SUPFAM" id="SSF55136">
    <property type="entry name" value="Probable bacterial effector-binding domain"/>
    <property type="match status" value="1"/>
</dbReference>
<protein>
    <submittedName>
        <fullName evidence="2">GyrI-like domain-containing protein</fullName>
    </submittedName>
</protein>
<dbReference type="Pfam" id="PF06445">
    <property type="entry name" value="GyrI-like"/>
    <property type="match status" value="1"/>
</dbReference>
<name>A0ABP6NYM6_9ACTN</name>
<evidence type="ECO:0000313" key="3">
    <source>
        <dbReference type="Proteomes" id="UP001499924"/>
    </source>
</evidence>
<feature type="domain" description="AraC effector-binding" evidence="1">
    <location>
        <begin position="4"/>
        <end position="149"/>
    </location>
</feature>
<dbReference type="Gene3D" id="3.20.80.10">
    <property type="entry name" value="Regulatory factor, effector binding domain"/>
    <property type="match status" value="1"/>
</dbReference>
<keyword evidence="3" id="KW-1185">Reference proteome</keyword>
<proteinExistence type="predicted"/>
<dbReference type="RefSeq" id="WP_344687792.1">
    <property type="nucleotide sequence ID" value="NZ_BAAAVV010000002.1"/>
</dbReference>
<reference evidence="3" key="1">
    <citation type="journal article" date="2019" name="Int. J. Syst. Evol. Microbiol.">
        <title>The Global Catalogue of Microorganisms (GCM) 10K type strain sequencing project: providing services to taxonomists for standard genome sequencing and annotation.</title>
        <authorList>
            <consortium name="The Broad Institute Genomics Platform"/>
            <consortium name="The Broad Institute Genome Sequencing Center for Infectious Disease"/>
            <person name="Wu L."/>
            <person name="Ma J."/>
        </authorList>
    </citation>
    <scope>NUCLEOTIDE SEQUENCE [LARGE SCALE GENOMIC DNA]</scope>
    <source>
        <strain evidence="3">JCM 15614</strain>
    </source>
</reference>
<gene>
    <name evidence="2" type="ORF">GCM10010531_12360</name>
</gene>
<accession>A0ABP6NYM6</accession>
<dbReference type="InterPro" id="IPR029442">
    <property type="entry name" value="GyrI-like"/>
</dbReference>
<dbReference type="InterPro" id="IPR011256">
    <property type="entry name" value="Reg_factor_effector_dom_sf"/>
</dbReference>
<dbReference type="EMBL" id="BAAAVV010000002">
    <property type="protein sequence ID" value="GAA3162152.1"/>
    <property type="molecule type" value="Genomic_DNA"/>
</dbReference>
<evidence type="ECO:0000313" key="2">
    <source>
        <dbReference type="EMBL" id="GAA3162152.1"/>
    </source>
</evidence>
<sequence length="151" mass="15449">MSTSEITVQDHPAQPAAVVRTELPVEEIPAFLGGAFGEVIGALSAGGLSPAGPPFARYRPVDGGFAVEAGFPSSGEVAPSGRVVATTLPGGPVATTLYRGEYGGVGAAYDAVTVWMGEHGWTPTGAPWEAYLDGPEVPEPRTVVSFPVQRA</sequence>
<organism evidence="2 3">
    <name type="scientific">Blastococcus jejuensis</name>
    <dbReference type="NCBI Taxonomy" id="351224"/>
    <lineage>
        <taxon>Bacteria</taxon>
        <taxon>Bacillati</taxon>
        <taxon>Actinomycetota</taxon>
        <taxon>Actinomycetes</taxon>
        <taxon>Geodermatophilales</taxon>
        <taxon>Geodermatophilaceae</taxon>
        <taxon>Blastococcus</taxon>
    </lineage>
</organism>
<dbReference type="Proteomes" id="UP001499924">
    <property type="component" value="Unassembled WGS sequence"/>
</dbReference>
<dbReference type="InterPro" id="IPR010499">
    <property type="entry name" value="AraC_E-bd"/>
</dbReference>
<comment type="caution">
    <text evidence="2">The sequence shown here is derived from an EMBL/GenBank/DDBJ whole genome shotgun (WGS) entry which is preliminary data.</text>
</comment>
<dbReference type="SMART" id="SM00871">
    <property type="entry name" value="AraC_E_bind"/>
    <property type="match status" value="1"/>
</dbReference>
<evidence type="ECO:0000259" key="1">
    <source>
        <dbReference type="SMART" id="SM00871"/>
    </source>
</evidence>